<evidence type="ECO:0000313" key="2">
    <source>
        <dbReference type="Proteomes" id="UP000188533"/>
    </source>
</evidence>
<comment type="caution">
    <text evidence="1">The sequence shown here is derived from an EMBL/GenBank/DDBJ whole genome shotgun (WGS) entry which is preliminary data.</text>
</comment>
<protein>
    <submittedName>
        <fullName evidence="1">Uncharacterized protein</fullName>
    </submittedName>
</protein>
<proteinExistence type="predicted"/>
<reference evidence="1 2" key="2">
    <citation type="submission" date="2017-02" db="EMBL/GenBank/DDBJ databases">
        <title>A genome survey and senescence transcriptome analysis in Lentinula edodes.</title>
        <authorList>
            <person name="Sakamoto Y."/>
            <person name="Nakade K."/>
            <person name="Sato S."/>
            <person name="Yoshida Y."/>
            <person name="Miyazaki K."/>
            <person name="Natsume S."/>
            <person name="Konno N."/>
        </authorList>
    </citation>
    <scope>NUCLEOTIDE SEQUENCE [LARGE SCALE GENOMIC DNA]</scope>
    <source>
        <strain evidence="1 2">NBRC 111202</strain>
    </source>
</reference>
<sequence length="84" mass="9448">MTNGLTSLVQKCIEHCVHFIPAYPGCTETSFRNQAILSGTLQIIDMLSEKLYCFEYRYSLQISVIDPGISLPFPSHLRLSLIAL</sequence>
<dbReference type="AlphaFoldDB" id="A0A1Q3DYR6"/>
<accession>A0A1Q3DYR6</accession>
<gene>
    <name evidence="1" type="ORF">LENED_001548</name>
</gene>
<dbReference type="Proteomes" id="UP000188533">
    <property type="component" value="Unassembled WGS sequence"/>
</dbReference>
<reference evidence="1 2" key="1">
    <citation type="submission" date="2016-08" db="EMBL/GenBank/DDBJ databases">
        <authorList>
            <consortium name="Lentinula edodes genome sequencing consortium"/>
            <person name="Sakamoto Y."/>
            <person name="Nakade K."/>
            <person name="Sato S."/>
            <person name="Yoshida Y."/>
            <person name="Miyazaki K."/>
            <person name="Natsume S."/>
            <person name="Konno N."/>
        </authorList>
    </citation>
    <scope>NUCLEOTIDE SEQUENCE [LARGE SCALE GENOMIC DNA]</scope>
    <source>
        <strain evidence="1 2">NBRC 111202</strain>
    </source>
</reference>
<evidence type="ECO:0000313" key="1">
    <source>
        <dbReference type="EMBL" id="GAW00056.1"/>
    </source>
</evidence>
<organism evidence="1 2">
    <name type="scientific">Lentinula edodes</name>
    <name type="common">Shiitake mushroom</name>
    <name type="synonym">Lentinus edodes</name>
    <dbReference type="NCBI Taxonomy" id="5353"/>
    <lineage>
        <taxon>Eukaryota</taxon>
        <taxon>Fungi</taxon>
        <taxon>Dikarya</taxon>
        <taxon>Basidiomycota</taxon>
        <taxon>Agaricomycotina</taxon>
        <taxon>Agaricomycetes</taxon>
        <taxon>Agaricomycetidae</taxon>
        <taxon>Agaricales</taxon>
        <taxon>Marasmiineae</taxon>
        <taxon>Omphalotaceae</taxon>
        <taxon>Lentinula</taxon>
    </lineage>
</organism>
<keyword evidence="2" id="KW-1185">Reference proteome</keyword>
<name>A0A1Q3DYR6_LENED</name>
<dbReference type="EMBL" id="BDGU01000022">
    <property type="protein sequence ID" value="GAW00056.1"/>
    <property type="molecule type" value="Genomic_DNA"/>
</dbReference>